<protein>
    <submittedName>
        <fullName evidence="4">Uncharacterized protein</fullName>
    </submittedName>
</protein>
<keyword evidence="2" id="KW-1133">Transmembrane helix</keyword>
<gene>
    <name evidence="4" type="ORF">DB32_002712</name>
</gene>
<feature type="region of interest" description="Disordered" evidence="1">
    <location>
        <begin position="165"/>
        <end position="193"/>
    </location>
</feature>
<accession>A0A0F6YH69</accession>
<evidence type="ECO:0000256" key="3">
    <source>
        <dbReference type="SAM" id="SignalP"/>
    </source>
</evidence>
<feature type="compositionally biased region" description="Polar residues" evidence="1">
    <location>
        <begin position="58"/>
        <end position="75"/>
    </location>
</feature>
<evidence type="ECO:0000313" key="4">
    <source>
        <dbReference type="EMBL" id="AKF05563.1"/>
    </source>
</evidence>
<dbReference type="RefSeq" id="WP_053232809.1">
    <property type="nucleotide sequence ID" value="NZ_CP011125.1"/>
</dbReference>
<keyword evidence="5" id="KW-1185">Reference proteome</keyword>
<evidence type="ECO:0000256" key="2">
    <source>
        <dbReference type="SAM" id="Phobius"/>
    </source>
</evidence>
<sequence>MSVGERRGWVALVAAVVIASAASSARADGPYEGDWRAGPMRIDVQVESWGGDCGPRPESTTVPGGSTVHVTQSGDDLTFQGRPARSTRGCWSENASVRRVSSSFQAGTWRIVCRTPDDDPRAETGQYTLRAEGTERIEFRDVSRYDWQLNESSCRATITSTQTFERVGGASPTPEPEPMPTPTPEPEREPACTPGAPARISLRPAQSTLEPGGRVCLSARVVDANGCAIRGRSPRLELRTPPGATGQLRGTCFEAAASAAEGEGEFTIVARDGAMEAQVRVQVRTPDLSDLIARRAEGGGAVTLGDAESTSEEAARVAARSEGAARGTPAWLVAGAVLGLVMVVVASIGLVVVGRRRRKKKERPIVASEVHEAPVAPVPAPVPPPPPVASGEPKICPTCRRGYPPDATTCSVDGTPLVAYADFAAGKAASTAASEKICPVCGTRYPASTRFCGKDGTTLS</sequence>
<dbReference type="EMBL" id="CP011125">
    <property type="protein sequence ID" value="AKF05563.1"/>
    <property type="molecule type" value="Genomic_DNA"/>
</dbReference>
<proteinExistence type="predicted"/>
<organism evidence="4 5">
    <name type="scientific">Sandaracinus amylolyticus</name>
    <dbReference type="NCBI Taxonomy" id="927083"/>
    <lineage>
        <taxon>Bacteria</taxon>
        <taxon>Pseudomonadati</taxon>
        <taxon>Myxococcota</taxon>
        <taxon>Polyangia</taxon>
        <taxon>Polyangiales</taxon>
        <taxon>Sandaracinaceae</taxon>
        <taxon>Sandaracinus</taxon>
    </lineage>
</organism>
<feature type="compositionally biased region" description="Pro residues" evidence="1">
    <location>
        <begin position="173"/>
        <end position="184"/>
    </location>
</feature>
<dbReference type="STRING" id="927083.DB32_002712"/>
<feature type="signal peptide" evidence="3">
    <location>
        <begin position="1"/>
        <end position="27"/>
    </location>
</feature>
<feature type="region of interest" description="Disordered" evidence="1">
    <location>
        <begin position="51"/>
        <end position="75"/>
    </location>
</feature>
<evidence type="ECO:0000313" key="5">
    <source>
        <dbReference type="Proteomes" id="UP000034883"/>
    </source>
</evidence>
<keyword evidence="3" id="KW-0732">Signal</keyword>
<dbReference type="AlphaFoldDB" id="A0A0F6YH69"/>
<feature type="chain" id="PRO_5002512272" evidence="3">
    <location>
        <begin position="28"/>
        <end position="460"/>
    </location>
</feature>
<evidence type="ECO:0000256" key="1">
    <source>
        <dbReference type="SAM" id="MobiDB-lite"/>
    </source>
</evidence>
<dbReference type="KEGG" id="samy:DB32_002712"/>
<feature type="transmembrane region" description="Helical" evidence="2">
    <location>
        <begin position="330"/>
        <end position="353"/>
    </location>
</feature>
<dbReference type="OrthoDB" id="5506220at2"/>
<dbReference type="Proteomes" id="UP000034883">
    <property type="component" value="Chromosome"/>
</dbReference>
<keyword evidence="2" id="KW-0472">Membrane</keyword>
<keyword evidence="2" id="KW-0812">Transmembrane</keyword>
<reference evidence="4 5" key="1">
    <citation type="submission" date="2015-03" db="EMBL/GenBank/DDBJ databases">
        <title>Genome assembly of Sandaracinus amylolyticus DSM 53668.</title>
        <authorList>
            <person name="Sharma G."/>
            <person name="Subramanian S."/>
        </authorList>
    </citation>
    <scope>NUCLEOTIDE SEQUENCE [LARGE SCALE GENOMIC DNA]</scope>
    <source>
        <strain evidence="4 5">DSM 53668</strain>
    </source>
</reference>
<name>A0A0F6YH69_9BACT</name>